<keyword evidence="2" id="KW-1185">Reference proteome</keyword>
<protein>
    <recommendedName>
        <fullName evidence="3">RNase H type-1 domain-containing protein</fullName>
    </recommendedName>
</protein>
<evidence type="ECO:0000313" key="2">
    <source>
        <dbReference type="Proteomes" id="UP000501130"/>
    </source>
</evidence>
<evidence type="ECO:0008006" key="3">
    <source>
        <dbReference type="Google" id="ProtNLM"/>
    </source>
</evidence>
<organism evidence="1 2">
    <name type="scientific">Limnobacter profundi</name>
    <dbReference type="NCBI Taxonomy" id="2732163"/>
    <lineage>
        <taxon>Bacteria</taxon>
        <taxon>Pseudomonadati</taxon>
        <taxon>Pseudomonadota</taxon>
        <taxon>Betaproteobacteria</taxon>
        <taxon>Burkholderiales</taxon>
        <taxon>Burkholderiaceae</taxon>
        <taxon>Limnobacter</taxon>
    </lineage>
</organism>
<proteinExistence type="predicted"/>
<dbReference type="RefSeq" id="WP_171098437.1">
    <property type="nucleotide sequence ID" value="NZ_CP053084.1"/>
</dbReference>
<evidence type="ECO:0000313" key="1">
    <source>
        <dbReference type="EMBL" id="QJR29193.1"/>
    </source>
</evidence>
<name>A0ABX6N4Q5_9BURK</name>
<accession>A0ABX6N4Q5</accession>
<sequence>MVFRVAPENRTAAVFYVGRHVLVDASGAGQGRYCMAAVCMENGEVLHLYSAPCEASSSVLAELEAIEWAVRLWPNAMVWNDCIPAIEALLSQQPALAGRLFWPTPRMRKPFHDMVHSLSVRARSVATSAQWNYAFTTPGSARSMIDFTFTPLGKAP</sequence>
<gene>
    <name evidence="1" type="ORF">HKT17_05450</name>
</gene>
<reference evidence="1 2" key="1">
    <citation type="submission" date="2020-05" db="EMBL/GenBank/DDBJ databases">
        <title>Compete genome of Limnobacter sp. SAORIC-580.</title>
        <authorList>
            <person name="Song J."/>
            <person name="Cho J.-C."/>
        </authorList>
    </citation>
    <scope>NUCLEOTIDE SEQUENCE [LARGE SCALE GENOMIC DNA]</scope>
    <source>
        <strain evidence="1 2">SAORIC-580</strain>
    </source>
</reference>
<dbReference type="EMBL" id="CP053084">
    <property type="protein sequence ID" value="QJR29193.1"/>
    <property type="molecule type" value="Genomic_DNA"/>
</dbReference>
<dbReference type="Proteomes" id="UP000501130">
    <property type="component" value="Chromosome"/>
</dbReference>